<gene>
    <name evidence="2" type="ORF">IAC80_06550</name>
</gene>
<dbReference type="AlphaFoldDB" id="A0A9D1P026"/>
<keyword evidence="1" id="KW-0732">Signal</keyword>
<dbReference type="EMBL" id="DVOS01000056">
    <property type="protein sequence ID" value="HIV23582.1"/>
    <property type="molecule type" value="Genomic_DNA"/>
</dbReference>
<reference evidence="2" key="2">
    <citation type="journal article" date="2021" name="PeerJ">
        <title>Extensive microbial diversity within the chicken gut microbiome revealed by metagenomics and culture.</title>
        <authorList>
            <person name="Gilroy R."/>
            <person name="Ravi A."/>
            <person name="Getino M."/>
            <person name="Pursley I."/>
            <person name="Horton D.L."/>
            <person name="Alikhan N.F."/>
            <person name="Baker D."/>
            <person name="Gharbi K."/>
            <person name="Hall N."/>
            <person name="Watson M."/>
            <person name="Adriaenssens E.M."/>
            <person name="Foster-Nyarko E."/>
            <person name="Jarju S."/>
            <person name="Secka A."/>
            <person name="Antonio M."/>
            <person name="Oren A."/>
            <person name="Chaudhuri R.R."/>
            <person name="La Ragione R."/>
            <person name="Hildebrand F."/>
            <person name="Pallen M.J."/>
        </authorList>
    </citation>
    <scope>NUCLEOTIDE SEQUENCE</scope>
    <source>
        <strain evidence="2">ChiBcec6-7307</strain>
    </source>
</reference>
<sequence>MKRHSKWMRWGVLTAACAMMAAAPAMGEEATEAASAEQTADLASVGEQTVLSDTLYDFQIQIDGTVYQFPMSYEAFKANGWEMDTDYTGSEEDEIEPNQYGIYYFSKDDVTCTAYVLNLGINNLPASQCLVGGISIDGFDWDVNTGEILMAGGIQRGVSTLEDIQTAYGTPTDTYEGDTYTALTYQKDSFCDVRLTVGTESGVLEDIEMQNFVAPEGFDAGEASDEVPEEIAAYQAPAELGDDLLSYTVELDGSLYQLPCPVSALLENGWTIDENNSDQVISAGSFGWVALVKEGFSFSEMVSNDAAYATSPENCWMETLSAGDYGMEAEMNLPGGYTIGMSEDDLIAALEADGIAYEVEDSGSYRYYGAGEDSWNMVTFYVYKDATSDIHPLDTVYKIEVSRENQ</sequence>
<evidence type="ECO:0000313" key="2">
    <source>
        <dbReference type="EMBL" id="HIV23582.1"/>
    </source>
</evidence>
<evidence type="ECO:0000313" key="3">
    <source>
        <dbReference type="Proteomes" id="UP000886889"/>
    </source>
</evidence>
<dbReference type="Proteomes" id="UP000886889">
    <property type="component" value="Unassembled WGS sequence"/>
</dbReference>
<feature type="chain" id="PRO_5038394109" evidence="1">
    <location>
        <begin position="28"/>
        <end position="406"/>
    </location>
</feature>
<comment type="caution">
    <text evidence="2">The sequence shown here is derived from an EMBL/GenBank/DDBJ whole genome shotgun (WGS) entry which is preliminary data.</text>
</comment>
<organism evidence="2 3">
    <name type="scientific">Candidatus Merdiplasma excrementigallinarum</name>
    <dbReference type="NCBI Taxonomy" id="2840864"/>
    <lineage>
        <taxon>Bacteria</taxon>
        <taxon>Bacillati</taxon>
        <taxon>Bacillota</taxon>
        <taxon>Clostridia</taxon>
        <taxon>Lachnospirales</taxon>
        <taxon>Lachnospiraceae</taxon>
        <taxon>Lachnospiraceae incertae sedis</taxon>
        <taxon>Candidatus Merdiplasma</taxon>
    </lineage>
</organism>
<reference evidence="2" key="1">
    <citation type="submission" date="2020-10" db="EMBL/GenBank/DDBJ databases">
        <authorList>
            <person name="Gilroy R."/>
        </authorList>
    </citation>
    <scope>NUCLEOTIDE SEQUENCE</scope>
    <source>
        <strain evidence="2">ChiBcec6-7307</strain>
    </source>
</reference>
<evidence type="ECO:0000256" key="1">
    <source>
        <dbReference type="SAM" id="SignalP"/>
    </source>
</evidence>
<accession>A0A9D1P026</accession>
<feature type="signal peptide" evidence="1">
    <location>
        <begin position="1"/>
        <end position="27"/>
    </location>
</feature>
<proteinExistence type="predicted"/>
<name>A0A9D1P026_9FIRM</name>
<protein>
    <submittedName>
        <fullName evidence="2">Uncharacterized protein</fullName>
    </submittedName>
</protein>